<feature type="region of interest" description="Disordered" evidence="1">
    <location>
        <begin position="699"/>
        <end position="737"/>
    </location>
</feature>
<dbReference type="AlphaFoldDB" id="A0A5C6E444"/>
<feature type="compositionally biased region" description="Polar residues" evidence="1">
    <location>
        <begin position="233"/>
        <end position="251"/>
    </location>
</feature>
<keyword evidence="3" id="KW-1185">Reference proteome</keyword>
<sequence>MQLSALETNTLDVEDFRRLGVRPQECRSLVIRQAAARRSRSLARLQLTSPTPNTELQLSRIATSAYRLLDPRKRVDFLQRVRVGRVLATSFPWGNQGQFRVDSADAAAANGEATEPYSSRDEEPFFFEVEYTQAYADNLEDRVAFSNWVQSLDSEDLILAAPRRHRIATLRRSIQHPRMILALIGLVLVTLYGVSQLDFRPETIAIRRVESEPSLTENETETEMETDTEPTVLSPSAQGTNQTEPSSTSGPAESGPADEQVASVDPPSQTGPSLPKNPMATSEVTPASPEIAEQPLMAPLAPKTASPPALPPAAAVEEMESQLTDSAPVLADTQLALTDESKLTEESGFLPDPFAAVAMNEIGTARSPDHADIPRTADKQPDAPVIEVERADLKTLLPEPSESEQNRAIARWKLAIPQIGTPLTPSQIPRVIQQIETSVASLSDADVDAYVAHRLIAQYAWLIETPDQVNARLQRLPPLFAVSIDRLLTQAYLAAENNADMLETQQHLARNGLVLAEHHLTFERFEDCENVLAVATRLATTSANRERILDVQQLTQALEQAQRMQTTVSRLDLTNPDAESPSDLGVAGRYYCLMLRRWDEGLPWLVHASDTRLANLARQEMEMTNASTATDWNELADRWILAADRSDGRSADSLRYHVIALKRRAAGLSNGFEEKLNRDREIEQAESALPFYLRQASDGQSLGHESPASQPAATDASEIPLLEPATADESTPLSGSPNIAGVLAAVELASLN</sequence>
<organism evidence="2 3">
    <name type="scientific">Novipirellula artificiosorum</name>
    <dbReference type="NCBI Taxonomy" id="2528016"/>
    <lineage>
        <taxon>Bacteria</taxon>
        <taxon>Pseudomonadati</taxon>
        <taxon>Planctomycetota</taxon>
        <taxon>Planctomycetia</taxon>
        <taxon>Pirellulales</taxon>
        <taxon>Pirellulaceae</taxon>
        <taxon>Novipirellula</taxon>
    </lineage>
</organism>
<gene>
    <name evidence="2" type="ORF">Poly41_02850</name>
</gene>
<dbReference type="RefSeq" id="WP_146524132.1">
    <property type="nucleotide sequence ID" value="NZ_SJPV01000001.1"/>
</dbReference>
<reference evidence="2 3" key="1">
    <citation type="submission" date="2019-02" db="EMBL/GenBank/DDBJ databases">
        <title>Deep-cultivation of Planctomycetes and their phenomic and genomic characterization uncovers novel biology.</title>
        <authorList>
            <person name="Wiegand S."/>
            <person name="Jogler M."/>
            <person name="Boedeker C."/>
            <person name="Pinto D."/>
            <person name="Vollmers J."/>
            <person name="Rivas-Marin E."/>
            <person name="Kohn T."/>
            <person name="Peeters S.H."/>
            <person name="Heuer A."/>
            <person name="Rast P."/>
            <person name="Oberbeckmann S."/>
            <person name="Bunk B."/>
            <person name="Jeske O."/>
            <person name="Meyerdierks A."/>
            <person name="Storesund J.E."/>
            <person name="Kallscheuer N."/>
            <person name="Luecker S."/>
            <person name="Lage O.M."/>
            <person name="Pohl T."/>
            <person name="Merkel B.J."/>
            <person name="Hornburger P."/>
            <person name="Mueller R.-W."/>
            <person name="Bruemmer F."/>
            <person name="Labrenz M."/>
            <person name="Spormann A.M."/>
            <person name="Op Den Camp H."/>
            <person name="Overmann J."/>
            <person name="Amann R."/>
            <person name="Jetten M.S.M."/>
            <person name="Mascher T."/>
            <person name="Medema M.H."/>
            <person name="Devos D.P."/>
            <person name="Kaster A.-K."/>
            <person name="Ovreas L."/>
            <person name="Rohde M."/>
            <person name="Galperin M.Y."/>
            <person name="Jogler C."/>
        </authorList>
    </citation>
    <scope>NUCLEOTIDE SEQUENCE [LARGE SCALE GENOMIC DNA]</scope>
    <source>
        <strain evidence="2 3">Poly41</strain>
    </source>
</reference>
<accession>A0A5C6E444</accession>
<feature type="compositionally biased region" description="Polar residues" evidence="1">
    <location>
        <begin position="728"/>
        <end position="737"/>
    </location>
</feature>
<evidence type="ECO:0000313" key="2">
    <source>
        <dbReference type="EMBL" id="TWU41989.1"/>
    </source>
</evidence>
<feature type="compositionally biased region" description="Acidic residues" evidence="1">
    <location>
        <begin position="218"/>
        <end position="228"/>
    </location>
</feature>
<protein>
    <submittedName>
        <fullName evidence="2">Uncharacterized protein</fullName>
    </submittedName>
</protein>
<evidence type="ECO:0000256" key="1">
    <source>
        <dbReference type="SAM" id="MobiDB-lite"/>
    </source>
</evidence>
<dbReference type="OrthoDB" id="264178at2"/>
<comment type="caution">
    <text evidence="2">The sequence shown here is derived from an EMBL/GenBank/DDBJ whole genome shotgun (WGS) entry which is preliminary data.</text>
</comment>
<dbReference type="Proteomes" id="UP000319143">
    <property type="component" value="Unassembled WGS sequence"/>
</dbReference>
<name>A0A5C6E444_9BACT</name>
<feature type="region of interest" description="Disordered" evidence="1">
    <location>
        <begin position="210"/>
        <end position="287"/>
    </location>
</feature>
<dbReference type="EMBL" id="SJPV01000001">
    <property type="protein sequence ID" value="TWU41989.1"/>
    <property type="molecule type" value="Genomic_DNA"/>
</dbReference>
<proteinExistence type="predicted"/>
<evidence type="ECO:0000313" key="3">
    <source>
        <dbReference type="Proteomes" id="UP000319143"/>
    </source>
</evidence>